<dbReference type="SUPFAM" id="SSF82153">
    <property type="entry name" value="FAS1 domain"/>
    <property type="match status" value="2"/>
</dbReference>
<feature type="signal peptide" evidence="1">
    <location>
        <begin position="1"/>
        <end position="20"/>
    </location>
</feature>
<feature type="domain" description="FAS1" evidence="2">
    <location>
        <begin position="30"/>
        <end position="162"/>
    </location>
</feature>
<dbReference type="SMART" id="SM00554">
    <property type="entry name" value="FAS1"/>
    <property type="match status" value="1"/>
</dbReference>
<sequence>MRMFDSLAVFLCLYLGTVSCETTMNPANPILDLETELTRRGGFTQILGLLRTTDLLYKLTKADSLTFFAPTDAALARVPADQFAALNSNTTELEKILGFHAVLEVKQAFHTKVAKRLLSSTGLTIIVKFYSVLQGYYADGVHITETNIRVSNGYVHVLDGIMTPPEGDLVDIMKANGGLTTFISLLSSTGLDRFLKSRNGTSVFAPRDSAFAKLDSKVAEYLISHPDELEREFLS</sequence>
<feature type="domain" description="FAS1" evidence="2">
    <location>
        <begin position="166"/>
        <end position="235"/>
    </location>
</feature>
<dbReference type="PROSITE" id="PS51257">
    <property type="entry name" value="PROKAR_LIPOPROTEIN"/>
    <property type="match status" value="1"/>
</dbReference>
<dbReference type="Gene3D" id="2.30.180.10">
    <property type="entry name" value="FAS1 domain"/>
    <property type="match status" value="2"/>
</dbReference>
<dbReference type="PANTHER" id="PTHR10900">
    <property type="entry name" value="PERIOSTIN-RELATED"/>
    <property type="match status" value="1"/>
</dbReference>
<evidence type="ECO:0000313" key="3">
    <source>
        <dbReference type="EMBL" id="GFR93065.1"/>
    </source>
</evidence>
<name>A0AAV4H8Y6_9GAST</name>
<dbReference type="InterPro" id="IPR000782">
    <property type="entry name" value="FAS1_domain"/>
</dbReference>
<dbReference type="Pfam" id="PF02469">
    <property type="entry name" value="Fasciclin"/>
    <property type="match status" value="2"/>
</dbReference>
<dbReference type="InterPro" id="IPR036378">
    <property type="entry name" value="FAS1_dom_sf"/>
</dbReference>
<keyword evidence="1" id="KW-0732">Signal</keyword>
<accession>A0AAV4H8Y6</accession>
<comment type="caution">
    <text evidence="3">The sequence shown here is derived from an EMBL/GenBank/DDBJ whole genome shotgun (WGS) entry which is preliminary data.</text>
</comment>
<dbReference type="Proteomes" id="UP000762676">
    <property type="component" value="Unassembled WGS sequence"/>
</dbReference>
<dbReference type="PANTHER" id="PTHR10900:SF77">
    <property type="entry name" value="FI19380P1"/>
    <property type="match status" value="1"/>
</dbReference>
<evidence type="ECO:0000259" key="2">
    <source>
        <dbReference type="PROSITE" id="PS50213"/>
    </source>
</evidence>
<reference evidence="3 4" key="1">
    <citation type="journal article" date="2021" name="Elife">
        <title>Chloroplast acquisition without the gene transfer in kleptoplastic sea slugs, Plakobranchus ocellatus.</title>
        <authorList>
            <person name="Maeda T."/>
            <person name="Takahashi S."/>
            <person name="Yoshida T."/>
            <person name="Shimamura S."/>
            <person name="Takaki Y."/>
            <person name="Nagai Y."/>
            <person name="Toyoda A."/>
            <person name="Suzuki Y."/>
            <person name="Arimoto A."/>
            <person name="Ishii H."/>
            <person name="Satoh N."/>
            <person name="Nishiyama T."/>
            <person name="Hasebe M."/>
            <person name="Maruyama T."/>
            <person name="Minagawa J."/>
            <person name="Obokata J."/>
            <person name="Shigenobu S."/>
        </authorList>
    </citation>
    <scope>NUCLEOTIDE SEQUENCE [LARGE SCALE GENOMIC DNA]</scope>
</reference>
<proteinExistence type="predicted"/>
<evidence type="ECO:0000313" key="4">
    <source>
        <dbReference type="Proteomes" id="UP000762676"/>
    </source>
</evidence>
<dbReference type="AlphaFoldDB" id="A0AAV4H8Y6"/>
<feature type="chain" id="PRO_5043876031" evidence="1">
    <location>
        <begin position="21"/>
        <end position="235"/>
    </location>
</feature>
<dbReference type="EMBL" id="BMAT01012483">
    <property type="protein sequence ID" value="GFR93065.1"/>
    <property type="molecule type" value="Genomic_DNA"/>
</dbReference>
<dbReference type="PROSITE" id="PS50213">
    <property type="entry name" value="FAS1"/>
    <property type="match status" value="2"/>
</dbReference>
<protein>
    <submittedName>
        <fullName evidence="3">Transforming growth factor-beta-induced protein ig-h3</fullName>
    </submittedName>
</protein>
<gene>
    <name evidence="3" type="ORF">ElyMa_006216300</name>
</gene>
<evidence type="ECO:0000256" key="1">
    <source>
        <dbReference type="SAM" id="SignalP"/>
    </source>
</evidence>
<organism evidence="3 4">
    <name type="scientific">Elysia marginata</name>
    <dbReference type="NCBI Taxonomy" id="1093978"/>
    <lineage>
        <taxon>Eukaryota</taxon>
        <taxon>Metazoa</taxon>
        <taxon>Spiralia</taxon>
        <taxon>Lophotrochozoa</taxon>
        <taxon>Mollusca</taxon>
        <taxon>Gastropoda</taxon>
        <taxon>Heterobranchia</taxon>
        <taxon>Euthyneura</taxon>
        <taxon>Panpulmonata</taxon>
        <taxon>Sacoglossa</taxon>
        <taxon>Placobranchoidea</taxon>
        <taxon>Plakobranchidae</taxon>
        <taxon>Elysia</taxon>
    </lineage>
</organism>
<dbReference type="InterPro" id="IPR050904">
    <property type="entry name" value="Adhesion/Biosynth-related"/>
</dbReference>
<keyword evidence="4" id="KW-1185">Reference proteome</keyword>